<keyword evidence="2" id="KW-1133">Transmembrane helix</keyword>
<keyword evidence="4" id="KW-1185">Reference proteome</keyword>
<protein>
    <submittedName>
        <fullName evidence="3">Uncharacterized protein</fullName>
    </submittedName>
</protein>
<evidence type="ECO:0000256" key="2">
    <source>
        <dbReference type="SAM" id="Phobius"/>
    </source>
</evidence>
<accession>A0AAE0ENR6</accession>
<dbReference type="Proteomes" id="UP001190700">
    <property type="component" value="Unassembled WGS sequence"/>
</dbReference>
<keyword evidence="2" id="KW-0812">Transmembrane</keyword>
<keyword evidence="2" id="KW-0472">Membrane</keyword>
<proteinExistence type="predicted"/>
<comment type="caution">
    <text evidence="3">The sequence shown here is derived from an EMBL/GenBank/DDBJ whole genome shotgun (WGS) entry which is preliminary data.</text>
</comment>
<feature type="transmembrane region" description="Helical" evidence="2">
    <location>
        <begin position="218"/>
        <end position="237"/>
    </location>
</feature>
<evidence type="ECO:0000313" key="4">
    <source>
        <dbReference type="Proteomes" id="UP001190700"/>
    </source>
</evidence>
<gene>
    <name evidence="3" type="ORF">CYMTET_54693</name>
</gene>
<feature type="transmembrane region" description="Helical" evidence="2">
    <location>
        <begin position="184"/>
        <end position="206"/>
    </location>
</feature>
<reference evidence="3 4" key="1">
    <citation type="journal article" date="2015" name="Genome Biol. Evol.">
        <title>Comparative Genomics of a Bacterivorous Green Alga Reveals Evolutionary Causalities and Consequences of Phago-Mixotrophic Mode of Nutrition.</title>
        <authorList>
            <person name="Burns J.A."/>
            <person name="Paasch A."/>
            <person name="Narechania A."/>
            <person name="Kim E."/>
        </authorList>
    </citation>
    <scope>NUCLEOTIDE SEQUENCE [LARGE SCALE GENOMIC DNA]</scope>
    <source>
        <strain evidence="3 4">PLY_AMNH</strain>
    </source>
</reference>
<evidence type="ECO:0000313" key="3">
    <source>
        <dbReference type="EMBL" id="KAK3235086.1"/>
    </source>
</evidence>
<sequence>MTQATPAHRTPAPCLTPARRGHGTLERQTTFRGQLLDPQMTPDAMAGSDRRLSLHSIFYSKNTIRDEFEDGTPLELGSVQPDWRLHVVRHRGSWHSLNNRLLFVLRTQPGVRGDTIVDVKVLPYNQDDLRWKFSRLQTGGNQIQVENSERKDTVSRGIFHRARRFLLSGIHGLTPTFNETAMTIMVHIAAMGLFVFIIGLLCFTYLEAYRDTKHNATISLFMLNASIVLAFGAFVYAR</sequence>
<evidence type="ECO:0000256" key="1">
    <source>
        <dbReference type="SAM" id="MobiDB-lite"/>
    </source>
</evidence>
<dbReference type="AlphaFoldDB" id="A0AAE0ENR6"/>
<organism evidence="3 4">
    <name type="scientific">Cymbomonas tetramitiformis</name>
    <dbReference type="NCBI Taxonomy" id="36881"/>
    <lineage>
        <taxon>Eukaryota</taxon>
        <taxon>Viridiplantae</taxon>
        <taxon>Chlorophyta</taxon>
        <taxon>Pyramimonadophyceae</taxon>
        <taxon>Pyramimonadales</taxon>
        <taxon>Pyramimonadaceae</taxon>
        <taxon>Cymbomonas</taxon>
    </lineage>
</organism>
<dbReference type="EMBL" id="LGRX02035369">
    <property type="protein sequence ID" value="KAK3235086.1"/>
    <property type="molecule type" value="Genomic_DNA"/>
</dbReference>
<name>A0AAE0ENR6_9CHLO</name>
<feature type="region of interest" description="Disordered" evidence="1">
    <location>
        <begin position="1"/>
        <end position="23"/>
    </location>
</feature>